<comment type="caution">
    <text evidence="6">The sequence shown here is derived from an EMBL/GenBank/DDBJ whole genome shotgun (WGS) entry which is preliminary data.</text>
</comment>
<comment type="similarity">
    <text evidence="1">Belongs to the Gfa family.</text>
</comment>
<dbReference type="PANTHER" id="PTHR33337:SF39">
    <property type="entry name" value="DUF636 DOMAIN PROTEIN (AFU_ORTHOLOGUE AFUA_6G11530)"/>
    <property type="match status" value="1"/>
</dbReference>
<dbReference type="PROSITE" id="PS51891">
    <property type="entry name" value="CENP_V_GFA"/>
    <property type="match status" value="1"/>
</dbReference>
<dbReference type="OrthoDB" id="9985472at2759"/>
<keyword evidence="2" id="KW-0479">Metal-binding</keyword>
<dbReference type="AlphaFoldDB" id="V2XEM9"/>
<dbReference type="KEGG" id="mrr:Moror_2836"/>
<reference evidence="6 7" key="1">
    <citation type="journal article" date="2014" name="BMC Genomics">
        <title>Genome and secretome analysis of the hemibiotrophic fungal pathogen, Moniliophthora roreri, which causes frosty pod rot disease of cacao: mechanisms of the biotrophic and necrotrophic phases.</title>
        <authorList>
            <person name="Meinhardt L.W."/>
            <person name="Costa G.G.L."/>
            <person name="Thomazella D.P.T."/>
            <person name="Teixeira P.J.P.L."/>
            <person name="Carazzolle M.F."/>
            <person name="Schuster S.C."/>
            <person name="Carlson J.E."/>
            <person name="Guiltinan M.J."/>
            <person name="Mieczkowski P."/>
            <person name="Farmer A."/>
            <person name="Ramaraj T."/>
            <person name="Crozier J."/>
            <person name="Davis R.E."/>
            <person name="Shao J."/>
            <person name="Melnick R.L."/>
            <person name="Pereira G.A.G."/>
            <person name="Bailey B.A."/>
        </authorList>
    </citation>
    <scope>NUCLEOTIDE SEQUENCE [LARGE SCALE GENOMIC DNA]</scope>
    <source>
        <strain evidence="6 7">MCA 2997</strain>
    </source>
</reference>
<dbReference type="InterPro" id="IPR006913">
    <property type="entry name" value="CENP-V/GFA"/>
</dbReference>
<name>V2XEM9_MONRO</name>
<evidence type="ECO:0000313" key="7">
    <source>
        <dbReference type="Proteomes" id="UP000017559"/>
    </source>
</evidence>
<protein>
    <submittedName>
        <fullName evidence="6">Duf636 domain protein</fullName>
    </submittedName>
</protein>
<evidence type="ECO:0000256" key="1">
    <source>
        <dbReference type="ARBA" id="ARBA00005495"/>
    </source>
</evidence>
<evidence type="ECO:0000256" key="3">
    <source>
        <dbReference type="ARBA" id="ARBA00022833"/>
    </source>
</evidence>
<dbReference type="SUPFAM" id="SSF51316">
    <property type="entry name" value="Mss4-like"/>
    <property type="match status" value="1"/>
</dbReference>
<dbReference type="STRING" id="1381753.V2XEM9"/>
<dbReference type="Proteomes" id="UP000017559">
    <property type="component" value="Unassembled WGS sequence"/>
</dbReference>
<organism evidence="6 7">
    <name type="scientific">Moniliophthora roreri (strain MCA 2997)</name>
    <name type="common">Cocoa frosty pod rot fungus</name>
    <name type="synonym">Crinipellis roreri</name>
    <dbReference type="NCBI Taxonomy" id="1381753"/>
    <lineage>
        <taxon>Eukaryota</taxon>
        <taxon>Fungi</taxon>
        <taxon>Dikarya</taxon>
        <taxon>Basidiomycota</taxon>
        <taxon>Agaricomycotina</taxon>
        <taxon>Agaricomycetes</taxon>
        <taxon>Agaricomycetidae</taxon>
        <taxon>Agaricales</taxon>
        <taxon>Marasmiineae</taxon>
        <taxon>Marasmiaceae</taxon>
        <taxon>Moniliophthora</taxon>
    </lineage>
</organism>
<sequence length="117" mass="12879">MTTRNASCLCKNVKLKVTGDPFTFTICHCLNCKKSSGSAFLANTFFRSENVVVTEGSDFLREYKDSGTASGRILTRSFCSNCGSTMALRPSTDSNVPRTDIIIIPVSMVNDPHDWRS</sequence>
<dbReference type="Pfam" id="PF04828">
    <property type="entry name" value="GFA"/>
    <property type="match status" value="1"/>
</dbReference>
<evidence type="ECO:0000256" key="4">
    <source>
        <dbReference type="ARBA" id="ARBA00023239"/>
    </source>
</evidence>
<accession>V2XEM9</accession>
<evidence type="ECO:0000259" key="5">
    <source>
        <dbReference type="PROSITE" id="PS51891"/>
    </source>
</evidence>
<keyword evidence="4" id="KW-0456">Lyase</keyword>
<evidence type="ECO:0000313" key="6">
    <source>
        <dbReference type="EMBL" id="ESK91291.1"/>
    </source>
</evidence>
<dbReference type="HOGENOM" id="CLU_055491_3_2_1"/>
<keyword evidence="7" id="KW-1185">Reference proteome</keyword>
<proteinExistence type="inferred from homology"/>
<dbReference type="GO" id="GO:0046872">
    <property type="term" value="F:metal ion binding"/>
    <property type="evidence" value="ECO:0007669"/>
    <property type="project" value="UniProtKB-KW"/>
</dbReference>
<dbReference type="GO" id="GO:0016846">
    <property type="term" value="F:carbon-sulfur lyase activity"/>
    <property type="evidence" value="ECO:0007669"/>
    <property type="project" value="InterPro"/>
</dbReference>
<gene>
    <name evidence="6" type="ORF">Moror_2836</name>
</gene>
<dbReference type="PANTHER" id="PTHR33337">
    <property type="entry name" value="GFA DOMAIN-CONTAINING PROTEIN"/>
    <property type="match status" value="1"/>
</dbReference>
<feature type="domain" description="CENP-V/GFA" evidence="5">
    <location>
        <begin position="4"/>
        <end position="114"/>
    </location>
</feature>
<dbReference type="InterPro" id="IPR011057">
    <property type="entry name" value="Mss4-like_sf"/>
</dbReference>
<evidence type="ECO:0000256" key="2">
    <source>
        <dbReference type="ARBA" id="ARBA00022723"/>
    </source>
</evidence>
<keyword evidence="3" id="KW-0862">Zinc</keyword>
<dbReference type="EMBL" id="AWSO01000358">
    <property type="protein sequence ID" value="ESK91291.1"/>
    <property type="molecule type" value="Genomic_DNA"/>
</dbReference>
<dbReference type="Gene3D" id="3.90.1590.10">
    <property type="entry name" value="glutathione-dependent formaldehyde- activating enzyme (gfa)"/>
    <property type="match status" value="1"/>
</dbReference>